<comment type="caution">
    <text evidence="2">The sequence shown here is derived from an EMBL/GenBank/DDBJ whole genome shotgun (WGS) entry which is preliminary data.</text>
</comment>
<accession>A0A1G2R4U7</accession>
<name>A0A1G2R4U7_9BACT</name>
<gene>
    <name evidence="2" type="ORF">A3C04_02885</name>
</gene>
<evidence type="ECO:0000313" key="2">
    <source>
        <dbReference type="EMBL" id="OHA67856.1"/>
    </source>
</evidence>
<sequence>MKFLRPNSQTHWQYLAILAGLGLLAASAIWWVAGNTSALQSASEASQQPLSANDQTNWKIYQNEEYGFEVKYPEDFSVFTSEQKRLRTDLPNVTNSIFAIGKSNSFEGTVLGTGRHFWIYAVSGASDAQACYTKSDDGALLTQHRAVKSEDFYYSDVFGGVGLGTHWAIQEYKVLKHNTCLGIGVAHTESSDWNNPDDFALAKKDEEKAFEVFDQILSTFRFVE</sequence>
<evidence type="ECO:0000256" key="1">
    <source>
        <dbReference type="SAM" id="Phobius"/>
    </source>
</evidence>
<dbReference type="Proteomes" id="UP000178092">
    <property type="component" value="Unassembled WGS sequence"/>
</dbReference>
<dbReference type="AlphaFoldDB" id="A0A1G2R4U7"/>
<keyword evidence="1" id="KW-1133">Transmembrane helix</keyword>
<proteinExistence type="predicted"/>
<reference evidence="2 3" key="1">
    <citation type="journal article" date="2016" name="Nat. Commun.">
        <title>Thousands of microbial genomes shed light on interconnected biogeochemical processes in an aquifer system.</title>
        <authorList>
            <person name="Anantharaman K."/>
            <person name="Brown C.T."/>
            <person name="Hug L.A."/>
            <person name="Sharon I."/>
            <person name="Castelle C.J."/>
            <person name="Probst A.J."/>
            <person name="Thomas B.C."/>
            <person name="Singh A."/>
            <person name="Wilkins M.J."/>
            <person name="Karaoz U."/>
            <person name="Brodie E.L."/>
            <person name="Williams K.H."/>
            <person name="Hubbard S.S."/>
            <person name="Banfield J.F."/>
        </authorList>
    </citation>
    <scope>NUCLEOTIDE SEQUENCE [LARGE SCALE GENOMIC DNA]</scope>
</reference>
<feature type="transmembrane region" description="Helical" evidence="1">
    <location>
        <begin position="12"/>
        <end position="33"/>
    </location>
</feature>
<keyword evidence="1" id="KW-0472">Membrane</keyword>
<dbReference type="EMBL" id="MHTV01000002">
    <property type="protein sequence ID" value="OHA67856.1"/>
    <property type="molecule type" value="Genomic_DNA"/>
</dbReference>
<evidence type="ECO:0000313" key="3">
    <source>
        <dbReference type="Proteomes" id="UP000178092"/>
    </source>
</evidence>
<keyword evidence="1" id="KW-0812">Transmembrane</keyword>
<protein>
    <submittedName>
        <fullName evidence="2">Uncharacterized protein</fullName>
    </submittedName>
</protein>
<organism evidence="2 3">
    <name type="scientific">Candidatus Wildermuthbacteria bacterium RIFCSPHIGHO2_02_FULL_45_25</name>
    <dbReference type="NCBI Taxonomy" id="1802450"/>
    <lineage>
        <taxon>Bacteria</taxon>
        <taxon>Candidatus Wildermuthiibacteriota</taxon>
    </lineage>
</organism>